<gene>
    <name evidence="1" type="ORF">SAMN05421812_1361</name>
</gene>
<evidence type="ECO:0000313" key="2">
    <source>
        <dbReference type="Proteomes" id="UP000198362"/>
    </source>
</evidence>
<dbReference type="Proteomes" id="UP000198362">
    <property type="component" value="Unassembled WGS sequence"/>
</dbReference>
<name>A0A239PI31_9ACTN</name>
<organism evidence="1 2">
    <name type="scientific">Asanoa hainanensis</name>
    <dbReference type="NCBI Taxonomy" id="560556"/>
    <lineage>
        <taxon>Bacteria</taxon>
        <taxon>Bacillati</taxon>
        <taxon>Actinomycetota</taxon>
        <taxon>Actinomycetes</taxon>
        <taxon>Micromonosporales</taxon>
        <taxon>Micromonosporaceae</taxon>
        <taxon>Asanoa</taxon>
    </lineage>
</organism>
<feature type="non-terminal residue" evidence="1">
    <location>
        <position position="1"/>
    </location>
</feature>
<dbReference type="AlphaFoldDB" id="A0A239PI31"/>
<proteinExistence type="predicted"/>
<accession>A0A239PI31</accession>
<reference evidence="1 2" key="1">
    <citation type="submission" date="2017-06" db="EMBL/GenBank/DDBJ databases">
        <authorList>
            <person name="Kim H.J."/>
            <person name="Triplett B.A."/>
        </authorList>
    </citation>
    <scope>NUCLEOTIDE SEQUENCE [LARGE SCALE GENOMIC DNA]</scope>
    <source>
        <strain evidence="1 2">CGMCC 4.5593</strain>
    </source>
</reference>
<protein>
    <submittedName>
        <fullName evidence="1">Uncharacterized protein</fullName>
    </submittedName>
</protein>
<dbReference type="EMBL" id="FZPH01000036">
    <property type="protein sequence ID" value="SNT66254.1"/>
    <property type="molecule type" value="Genomic_DNA"/>
</dbReference>
<evidence type="ECO:0000313" key="1">
    <source>
        <dbReference type="EMBL" id="SNT66254.1"/>
    </source>
</evidence>
<sequence>TYEPKAYVGTNGILYGDVLEIEDA</sequence>
<keyword evidence="2" id="KW-1185">Reference proteome</keyword>